<feature type="chain" id="PRO_5047433815" evidence="2">
    <location>
        <begin position="19"/>
        <end position="397"/>
    </location>
</feature>
<evidence type="ECO:0000313" key="4">
    <source>
        <dbReference type="Proteomes" id="UP001652625"/>
    </source>
</evidence>
<protein>
    <submittedName>
        <fullName evidence="5">Integral membrane protein GPR180 isoform X3</fullName>
    </submittedName>
</protein>
<feature type="signal peptide" evidence="2">
    <location>
        <begin position="1"/>
        <end position="18"/>
    </location>
</feature>
<reference evidence="5" key="2">
    <citation type="submission" date="2025-08" db="UniProtKB">
        <authorList>
            <consortium name="RefSeq"/>
        </authorList>
    </citation>
    <scope>IDENTIFICATION</scope>
</reference>
<dbReference type="Proteomes" id="UP001652625">
    <property type="component" value="Chromosome 01"/>
</dbReference>
<evidence type="ECO:0000256" key="1">
    <source>
        <dbReference type="SAM" id="Phobius"/>
    </source>
</evidence>
<dbReference type="Pfam" id="PF10192">
    <property type="entry name" value="GPR180-TMEM145_TM"/>
    <property type="match status" value="1"/>
</dbReference>
<gene>
    <name evidence="5" type="primary">LOC101235696</name>
</gene>
<organism evidence="4 5">
    <name type="scientific">Hydra vulgaris</name>
    <name type="common">Hydra</name>
    <name type="synonym">Hydra attenuata</name>
    <dbReference type="NCBI Taxonomy" id="6087"/>
    <lineage>
        <taxon>Eukaryota</taxon>
        <taxon>Metazoa</taxon>
        <taxon>Cnidaria</taxon>
        <taxon>Hydrozoa</taxon>
        <taxon>Hydroidolina</taxon>
        <taxon>Anthoathecata</taxon>
        <taxon>Aplanulata</taxon>
        <taxon>Hydridae</taxon>
        <taxon>Hydra</taxon>
    </lineage>
</organism>
<evidence type="ECO:0000313" key="5">
    <source>
        <dbReference type="RefSeq" id="XP_065644611.1"/>
    </source>
</evidence>
<keyword evidence="1" id="KW-0472">Membrane</keyword>
<dbReference type="GeneID" id="101235696"/>
<feature type="domain" description="GPR180/TMEM145 transmembrane" evidence="3">
    <location>
        <begin position="153"/>
        <end position="361"/>
    </location>
</feature>
<keyword evidence="1" id="KW-0812">Transmembrane</keyword>
<evidence type="ECO:0000259" key="3">
    <source>
        <dbReference type="Pfam" id="PF10192"/>
    </source>
</evidence>
<sequence>MFSTRLVILVLLIKYISGKSLDGIFSIYPGVHHLERFCFDVNGVLKFTLNATDENLHLVLLTDREWYNVKNHTCEEVKAITHHDVPLNSATKVYHFHPTQKKSPEYLNLCYVRCNSSTDIAYNIELMNQFYVDGQYSHFDYGESDLPSFNQFFLIAYLVAFAIYGNRLYAIVKKGGPMHMVRALRMLTTAQMLRLTSFFFMLIHYYRYSINGYGFPVILYLCKVIDGYNHYLMLIMITKLATAGILSSSSTFLNNEKLMHYIIILITIIQTVFMLFSQIFFLLMLRICVAFITAYFIQNAIVKERSALKRDFYHKLVRDNYILWWSLPFAAIFSIIFAEYHHQKLIAFVTTVGQTISALFMYQLFISRSLYWEVSSLSSATLPLRVDNSFGMKKYTS</sequence>
<evidence type="ECO:0000256" key="2">
    <source>
        <dbReference type="SAM" id="SignalP"/>
    </source>
</evidence>
<feature type="transmembrane region" description="Helical" evidence="1">
    <location>
        <begin position="228"/>
        <end position="246"/>
    </location>
</feature>
<feature type="transmembrane region" description="Helical" evidence="1">
    <location>
        <begin position="322"/>
        <end position="340"/>
    </location>
</feature>
<feature type="transmembrane region" description="Helical" evidence="1">
    <location>
        <begin position="152"/>
        <end position="172"/>
    </location>
</feature>
<dbReference type="PANTHER" id="PTHR23252:SF29">
    <property type="entry name" value="INTEGRAL MEMBRANE PROTEIN GPR180"/>
    <property type="match status" value="1"/>
</dbReference>
<keyword evidence="4" id="KW-1185">Reference proteome</keyword>
<dbReference type="RefSeq" id="XP_065644611.1">
    <property type="nucleotide sequence ID" value="XM_065788539.1"/>
</dbReference>
<name>A0ABM4B6X3_HYDVU</name>
<proteinExistence type="predicted"/>
<accession>A0ABM4B6X3</accession>
<dbReference type="PANTHER" id="PTHR23252">
    <property type="entry name" value="INTIMAL THICKNESS RECEPTOR-RELATED"/>
    <property type="match status" value="1"/>
</dbReference>
<feature type="transmembrane region" description="Helical" evidence="1">
    <location>
        <begin position="258"/>
        <end position="277"/>
    </location>
</feature>
<reference evidence="4" key="1">
    <citation type="submission" date="2025-05" db="UniProtKB">
        <authorList>
            <consortium name="RefSeq"/>
        </authorList>
    </citation>
    <scope>NUCLEOTIDE SEQUENCE [LARGE SCALE GENOMIC DNA]</scope>
</reference>
<dbReference type="InterPro" id="IPR047831">
    <property type="entry name" value="GPR180/TMEM145"/>
</dbReference>
<keyword evidence="1" id="KW-1133">Transmembrane helix</keyword>
<dbReference type="InterPro" id="IPR019336">
    <property type="entry name" value="GPR180/TMEM145_TM"/>
</dbReference>
<keyword evidence="2" id="KW-0732">Signal</keyword>
<feature type="transmembrane region" description="Helical" evidence="1">
    <location>
        <begin position="192"/>
        <end position="208"/>
    </location>
</feature>
<feature type="transmembrane region" description="Helical" evidence="1">
    <location>
        <begin position="346"/>
        <end position="366"/>
    </location>
</feature>